<evidence type="ECO:0000313" key="1">
    <source>
        <dbReference type="EMBL" id="SDG24003.1"/>
    </source>
</evidence>
<proteinExistence type="predicted"/>
<sequence>MLVTFLIACPLAIAALFGFARIVDPLTGQLKR</sequence>
<dbReference type="EMBL" id="FNCJ01000002">
    <property type="protein sequence ID" value="SDG24003.1"/>
    <property type="molecule type" value="Genomic_DNA"/>
</dbReference>
<reference evidence="1 2" key="1">
    <citation type="submission" date="2016-10" db="EMBL/GenBank/DDBJ databases">
        <authorList>
            <person name="de Groot N.N."/>
        </authorList>
    </citation>
    <scope>NUCLEOTIDE SEQUENCE [LARGE SCALE GENOMIC DNA]</scope>
    <source>
        <strain evidence="1 2">LMG 2247</strain>
    </source>
</reference>
<accession>A0A1G7SLV8</accession>
<organism evidence="1 2">
    <name type="scientific">Paraburkholderia phenazinium</name>
    <dbReference type="NCBI Taxonomy" id="60549"/>
    <lineage>
        <taxon>Bacteria</taxon>
        <taxon>Pseudomonadati</taxon>
        <taxon>Pseudomonadota</taxon>
        <taxon>Betaproteobacteria</taxon>
        <taxon>Burkholderiales</taxon>
        <taxon>Burkholderiaceae</taxon>
        <taxon>Paraburkholderia</taxon>
    </lineage>
</organism>
<evidence type="ECO:0000313" key="2">
    <source>
        <dbReference type="Proteomes" id="UP000199706"/>
    </source>
</evidence>
<name>A0A1G7SLV8_9BURK</name>
<gene>
    <name evidence="1" type="ORF">SAMN05216466_102574</name>
</gene>
<protein>
    <submittedName>
        <fullName evidence="1">Uncharacterized protein</fullName>
    </submittedName>
</protein>
<dbReference type="AlphaFoldDB" id="A0A1G7SLV8"/>
<dbReference type="Proteomes" id="UP000199706">
    <property type="component" value="Unassembled WGS sequence"/>
</dbReference>